<dbReference type="OrthoDB" id="5374757at2759"/>
<reference evidence="2" key="1">
    <citation type="submission" date="2019-04" db="EMBL/GenBank/DDBJ databases">
        <title>Sequencing of skin fungus with MAO and IRED activity.</title>
        <authorList>
            <person name="Marsaioli A.J."/>
            <person name="Bonatto J.M.C."/>
            <person name="Reis Junior O."/>
        </authorList>
    </citation>
    <scope>NUCLEOTIDE SEQUENCE</scope>
    <source>
        <strain evidence="2">30M1</strain>
    </source>
</reference>
<feature type="region of interest" description="Disordered" evidence="1">
    <location>
        <begin position="155"/>
        <end position="204"/>
    </location>
</feature>
<protein>
    <submittedName>
        <fullName evidence="2">Uncharacterized protein</fullName>
    </submittedName>
</protein>
<accession>A0A9P4THC6</accession>
<evidence type="ECO:0000313" key="3">
    <source>
        <dbReference type="Proteomes" id="UP000801428"/>
    </source>
</evidence>
<dbReference type="PANTHER" id="PTHR40635:SF1">
    <property type="match status" value="1"/>
</dbReference>
<name>A0A9P4THC6_CURKU</name>
<evidence type="ECO:0000256" key="1">
    <source>
        <dbReference type="SAM" id="MobiDB-lite"/>
    </source>
</evidence>
<keyword evidence="3" id="KW-1185">Reference proteome</keyword>
<feature type="compositionally biased region" description="Acidic residues" evidence="1">
    <location>
        <begin position="176"/>
        <end position="189"/>
    </location>
</feature>
<dbReference type="Proteomes" id="UP000801428">
    <property type="component" value="Unassembled WGS sequence"/>
</dbReference>
<evidence type="ECO:0000313" key="2">
    <source>
        <dbReference type="EMBL" id="KAF3004307.1"/>
    </source>
</evidence>
<comment type="caution">
    <text evidence="2">The sequence shown here is derived from an EMBL/GenBank/DDBJ whole genome shotgun (WGS) entry which is preliminary data.</text>
</comment>
<sequence>MAPLRRYLRITKHSVLEVRIYLDRPADAEAWLLKRDNPALPRVIKAIRPLVLPKLREENERGKGRAGAKAKKKGVKDVVAADDFEVSIFLTELSSRHSVMTKQKVFKDKPRIHSNSGKLTNWLTTGTSDDPVVLNEIATDPIVIDEEDDEAAVNLADIPEAPERPTRKKRSRNEIENDDDSNASGDEGDLFIPETTSKRGKTGVTLSNAEVIEDENESQDDKKKMGLNTSYEGFSIYGRILCLVVKRRGVKNATGGVPVSSQQMLESWVSTQAAGQTGEDDEDNG</sequence>
<dbReference type="PANTHER" id="PTHR40635">
    <property type="match status" value="1"/>
</dbReference>
<proteinExistence type="predicted"/>
<dbReference type="EMBL" id="SWKU01000008">
    <property type="protein sequence ID" value="KAF3004307.1"/>
    <property type="molecule type" value="Genomic_DNA"/>
</dbReference>
<organism evidence="2 3">
    <name type="scientific">Curvularia kusanoi</name>
    <name type="common">Cochliobolus kusanoi</name>
    <dbReference type="NCBI Taxonomy" id="90978"/>
    <lineage>
        <taxon>Eukaryota</taxon>
        <taxon>Fungi</taxon>
        <taxon>Dikarya</taxon>
        <taxon>Ascomycota</taxon>
        <taxon>Pezizomycotina</taxon>
        <taxon>Dothideomycetes</taxon>
        <taxon>Pleosporomycetidae</taxon>
        <taxon>Pleosporales</taxon>
        <taxon>Pleosporineae</taxon>
        <taxon>Pleosporaceae</taxon>
        <taxon>Curvularia</taxon>
    </lineage>
</organism>
<gene>
    <name evidence="2" type="ORF">E8E13_009148</name>
</gene>
<dbReference type="AlphaFoldDB" id="A0A9P4THC6"/>